<dbReference type="Gene3D" id="3.30.1310.10">
    <property type="entry name" value="Nucleoid-associated protein YbaB-like domain"/>
    <property type="match status" value="1"/>
</dbReference>
<evidence type="ECO:0000313" key="3">
    <source>
        <dbReference type="Proteomes" id="UP000219565"/>
    </source>
</evidence>
<dbReference type="Proteomes" id="UP000219565">
    <property type="component" value="Unassembled WGS sequence"/>
</dbReference>
<organism evidence="2 3">
    <name type="scientific">Nocardia amikacinitolerans</name>
    <dbReference type="NCBI Taxonomy" id="756689"/>
    <lineage>
        <taxon>Bacteria</taxon>
        <taxon>Bacillati</taxon>
        <taxon>Actinomycetota</taxon>
        <taxon>Actinomycetes</taxon>
        <taxon>Mycobacteriales</taxon>
        <taxon>Nocardiaceae</taxon>
        <taxon>Nocardia</taxon>
    </lineage>
</organism>
<reference evidence="2 3" key="1">
    <citation type="submission" date="2017-09" db="EMBL/GenBank/DDBJ databases">
        <authorList>
            <person name="Ehlers B."/>
            <person name="Leendertz F.H."/>
        </authorList>
    </citation>
    <scope>NUCLEOTIDE SEQUENCE [LARGE SCALE GENOMIC DNA]</scope>
    <source>
        <strain evidence="2 3">DSM 45537</strain>
    </source>
</reference>
<protein>
    <submittedName>
        <fullName evidence="2">YbaB/EbfC DNA-binding family protein</fullName>
    </submittedName>
</protein>
<keyword evidence="3" id="KW-1185">Reference proteome</keyword>
<accession>A0A285LX74</accession>
<name>A0A285LX74_9NOCA</name>
<dbReference type="AlphaFoldDB" id="A0A285LX74"/>
<keyword evidence="2" id="KW-0238">DNA-binding</keyword>
<sequence length="170" mass="18441">MTSGRMEGEIAGLLEDFRGRMRDIAEAQRERVKLTATATTRDKTVSVTVNANGVVIETRFSDRVDELSYDQIAKAVTRMAQQAADEVFAKSKALAAPLFDERARLPKLSDVIPGMPDIEAEIPLEPPVSLSPPGSSERAESDEVMTFTDVESYDHGGGRGPTESVAGQAW</sequence>
<dbReference type="SUPFAM" id="SSF82607">
    <property type="entry name" value="YbaB-like"/>
    <property type="match status" value="1"/>
</dbReference>
<dbReference type="RefSeq" id="WP_179830977.1">
    <property type="nucleotide sequence ID" value="NZ_OBEG01000005.1"/>
</dbReference>
<dbReference type="Pfam" id="PF02575">
    <property type="entry name" value="YbaB_DNA_bd"/>
    <property type="match status" value="1"/>
</dbReference>
<dbReference type="EMBL" id="OBEG01000005">
    <property type="protein sequence ID" value="SNY87931.1"/>
    <property type="molecule type" value="Genomic_DNA"/>
</dbReference>
<proteinExistence type="predicted"/>
<evidence type="ECO:0000313" key="2">
    <source>
        <dbReference type="EMBL" id="SNY87931.1"/>
    </source>
</evidence>
<evidence type="ECO:0000256" key="1">
    <source>
        <dbReference type="SAM" id="MobiDB-lite"/>
    </source>
</evidence>
<gene>
    <name evidence="2" type="ORF">SAMN04244553_4891</name>
</gene>
<feature type="region of interest" description="Disordered" evidence="1">
    <location>
        <begin position="123"/>
        <end position="170"/>
    </location>
</feature>
<dbReference type="GO" id="GO:0003677">
    <property type="term" value="F:DNA binding"/>
    <property type="evidence" value="ECO:0007669"/>
    <property type="project" value="UniProtKB-KW"/>
</dbReference>
<dbReference type="InterPro" id="IPR036894">
    <property type="entry name" value="YbaB-like_sf"/>
</dbReference>
<dbReference type="InterPro" id="IPR004401">
    <property type="entry name" value="YbaB/EbfC"/>
</dbReference>